<dbReference type="GO" id="GO:0015833">
    <property type="term" value="P:peptide transport"/>
    <property type="evidence" value="ECO:0007669"/>
    <property type="project" value="TreeGrafter"/>
</dbReference>
<protein>
    <submittedName>
        <fullName evidence="7">Peptide ABC transporter substrate-binding protein</fullName>
    </submittedName>
</protein>
<evidence type="ECO:0000313" key="7">
    <source>
        <dbReference type="EMBL" id="HIZ35494.1"/>
    </source>
</evidence>
<feature type="non-terminal residue" evidence="7">
    <location>
        <position position="317"/>
    </location>
</feature>
<evidence type="ECO:0000313" key="8">
    <source>
        <dbReference type="Proteomes" id="UP000824037"/>
    </source>
</evidence>
<dbReference type="GO" id="GO:1904680">
    <property type="term" value="F:peptide transmembrane transporter activity"/>
    <property type="evidence" value="ECO:0007669"/>
    <property type="project" value="TreeGrafter"/>
</dbReference>
<dbReference type="InterPro" id="IPR000914">
    <property type="entry name" value="SBP_5_dom"/>
</dbReference>
<comment type="similarity">
    <text evidence="2">Belongs to the bacterial solute-binding protein 5 family.</text>
</comment>
<feature type="domain" description="Solute-binding protein family 5" evidence="6">
    <location>
        <begin position="87"/>
        <end position="303"/>
    </location>
</feature>
<dbReference type="PROSITE" id="PS51257">
    <property type="entry name" value="PROKAR_LIPOPROTEIN"/>
    <property type="match status" value="1"/>
</dbReference>
<keyword evidence="3" id="KW-0813">Transport</keyword>
<dbReference type="Gene3D" id="3.10.105.10">
    <property type="entry name" value="Dipeptide-binding Protein, Domain 3"/>
    <property type="match status" value="1"/>
</dbReference>
<dbReference type="Gene3D" id="3.40.190.10">
    <property type="entry name" value="Periplasmic binding protein-like II"/>
    <property type="match status" value="1"/>
</dbReference>
<name>A0A9D2EDA9_9MICO</name>
<proteinExistence type="inferred from homology"/>
<dbReference type="Proteomes" id="UP000824037">
    <property type="component" value="Unassembled WGS sequence"/>
</dbReference>
<dbReference type="GO" id="GO:0030313">
    <property type="term" value="C:cell envelope"/>
    <property type="evidence" value="ECO:0007669"/>
    <property type="project" value="UniProtKB-SubCell"/>
</dbReference>
<gene>
    <name evidence="7" type="ORF">H9815_06925</name>
</gene>
<dbReference type="Pfam" id="PF00496">
    <property type="entry name" value="SBP_bac_5"/>
    <property type="match status" value="1"/>
</dbReference>
<dbReference type="PANTHER" id="PTHR30290:SF10">
    <property type="entry name" value="PERIPLASMIC OLIGOPEPTIDE-BINDING PROTEIN-RELATED"/>
    <property type="match status" value="1"/>
</dbReference>
<dbReference type="PANTHER" id="PTHR30290">
    <property type="entry name" value="PERIPLASMIC BINDING COMPONENT OF ABC TRANSPORTER"/>
    <property type="match status" value="1"/>
</dbReference>
<dbReference type="AlphaFoldDB" id="A0A9D2EDA9"/>
<dbReference type="EMBL" id="DXBY01000115">
    <property type="protein sequence ID" value="HIZ35494.1"/>
    <property type="molecule type" value="Genomic_DNA"/>
</dbReference>
<evidence type="ECO:0000256" key="2">
    <source>
        <dbReference type="ARBA" id="ARBA00005695"/>
    </source>
</evidence>
<sequence>MSPVGQRRRAAGLIAAAGALALVLTSCADTEDIDGGGDGDGGGNISVGTTDTVFNLDPAGAYDHGSTAIHTQVYAYLMNTPYGSPDVEPDLAETAEFTSPTEFTITLPEGLTFANGNELTASDVKFSFDRMLSIADPNGPSSLLANLEETEMVDDLTVTFHLKNPNDQIFPQVLSSSAGPVVDEDVFSAEEITPAAEIVEADAFAGQYTITDYSENELVQFAPFENYQGLLGPAENDGVTLSYYADETSMKLAVQEGNIDVAGRSLSPTDLEDLSGNENLTIHDGPGGEIRYMVFNFNTQPFGMETNNADEDKALAV</sequence>
<keyword evidence="4 5" id="KW-0732">Signal</keyword>
<dbReference type="SUPFAM" id="SSF53850">
    <property type="entry name" value="Periplasmic binding protein-like II"/>
    <property type="match status" value="1"/>
</dbReference>
<feature type="signal peptide" evidence="5">
    <location>
        <begin position="1"/>
        <end position="28"/>
    </location>
</feature>
<evidence type="ECO:0000256" key="4">
    <source>
        <dbReference type="ARBA" id="ARBA00022729"/>
    </source>
</evidence>
<comment type="caution">
    <text evidence="7">The sequence shown here is derived from an EMBL/GenBank/DDBJ whole genome shotgun (WGS) entry which is preliminary data.</text>
</comment>
<evidence type="ECO:0000256" key="5">
    <source>
        <dbReference type="SAM" id="SignalP"/>
    </source>
</evidence>
<dbReference type="InterPro" id="IPR039424">
    <property type="entry name" value="SBP_5"/>
</dbReference>
<dbReference type="Gene3D" id="3.90.76.10">
    <property type="entry name" value="Dipeptide-binding Protein, Domain 1"/>
    <property type="match status" value="1"/>
</dbReference>
<evidence type="ECO:0000256" key="1">
    <source>
        <dbReference type="ARBA" id="ARBA00004196"/>
    </source>
</evidence>
<evidence type="ECO:0000256" key="3">
    <source>
        <dbReference type="ARBA" id="ARBA00022448"/>
    </source>
</evidence>
<reference evidence="7" key="1">
    <citation type="journal article" date="2021" name="PeerJ">
        <title>Extensive microbial diversity within the chicken gut microbiome revealed by metagenomics and culture.</title>
        <authorList>
            <person name="Gilroy R."/>
            <person name="Ravi A."/>
            <person name="Getino M."/>
            <person name="Pursley I."/>
            <person name="Horton D.L."/>
            <person name="Alikhan N.F."/>
            <person name="Baker D."/>
            <person name="Gharbi K."/>
            <person name="Hall N."/>
            <person name="Watson M."/>
            <person name="Adriaenssens E.M."/>
            <person name="Foster-Nyarko E."/>
            <person name="Jarju S."/>
            <person name="Secka A."/>
            <person name="Antonio M."/>
            <person name="Oren A."/>
            <person name="Chaudhuri R.R."/>
            <person name="La Ragione R."/>
            <person name="Hildebrand F."/>
            <person name="Pallen M.J."/>
        </authorList>
    </citation>
    <scope>NUCLEOTIDE SEQUENCE</scope>
    <source>
        <strain evidence="7">ChiGjej4B4-7305</strain>
    </source>
</reference>
<evidence type="ECO:0000259" key="6">
    <source>
        <dbReference type="Pfam" id="PF00496"/>
    </source>
</evidence>
<organism evidence="7 8">
    <name type="scientific">Candidatus Ruania gallistercoris</name>
    <dbReference type="NCBI Taxonomy" id="2838746"/>
    <lineage>
        <taxon>Bacteria</taxon>
        <taxon>Bacillati</taxon>
        <taxon>Actinomycetota</taxon>
        <taxon>Actinomycetes</taxon>
        <taxon>Micrococcales</taxon>
        <taxon>Ruaniaceae</taxon>
        <taxon>Ruania</taxon>
    </lineage>
</organism>
<accession>A0A9D2EDA9</accession>
<feature type="chain" id="PRO_5039214082" evidence="5">
    <location>
        <begin position="29"/>
        <end position="317"/>
    </location>
</feature>
<comment type="subcellular location">
    <subcellularLocation>
        <location evidence="1">Cell envelope</location>
    </subcellularLocation>
</comment>
<reference evidence="7" key="2">
    <citation type="submission" date="2021-04" db="EMBL/GenBank/DDBJ databases">
        <authorList>
            <person name="Gilroy R."/>
        </authorList>
    </citation>
    <scope>NUCLEOTIDE SEQUENCE</scope>
    <source>
        <strain evidence="7">ChiGjej4B4-7305</strain>
    </source>
</reference>